<dbReference type="GeneID" id="107112225"/>
<dbReference type="InterPro" id="IPR050650">
    <property type="entry name" value="Type-II_Cytokine-TF_Rcpt"/>
</dbReference>
<keyword evidence="6 17" id="KW-0812">Transmembrane</keyword>
<feature type="domain" description="Fibronectin type-III" evidence="19">
    <location>
        <begin position="13"/>
        <end position="104"/>
    </location>
</feature>
<dbReference type="PANTHER" id="PTHR20859">
    <property type="entry name" value="INTERFERON/INTERLEUKIN RECEPTOR"/>
    <property type="match status" value="1"/>
</dbReference>
<evidence type="ECO:0000256" key="7">
    <source>
        <dbReference type="ARBA" id="ARBA00022696"/>
    </source>
</evidence>
<evidence type="ECO:0000256" key="18">
    <source>
        <dbReference type="SAM" id="SignalP"/>
    </source>
</evidence>
<evidence type="ECO:0000256" key="4">
    <source>
        <dbReference type="ARBA" id="ARBA00011184"/>
    </source>
</evidence>
<dbReference type="InterPro" id="IPR036116">
    <property type="entry name" value="FN3_sf"/>
</dbReference>
<keyword evidence="7" id="KW-0356">Hemostasis</keyword>
<dbReference type="Proteomes" id="UP000694871">
    <property type="component" value="Unplaced"/>
</dbReference>
<evidence type="ECO:0000256" key="10">
    <source>
        <dbReference type="ARBA" id="ARBA00023084"/>
    </source>
</evidence>
<evidence type="ECO:0000256" key="2">
    <source>
        <dbReference type="ARBA" id="ARBA00004479"/>
    </source>
</evidence>
<evidence type="ECO:0000313" key="22">
    <source>
        <dbReference type="RefSeq" id="XP_015268809.1"/>
    </source>
</evidence>
<evidence type="ECO:0000256" key="11">
    <source>
        <dbReference type="ARBA" id="ARBA00023136"/>
    </source>
</evidence>
<keyword evidence="15" id="KW-0449">Lipoprotein</keyword>
<evidence type="ECO:0000256" key="5">
    <source>
        <dbReference type="ARBA" id="ARBA00018722"/>
    </source>
</evidence>
<dbReference type="Pfam" id="PF01108">
    <property type="entry name" value="Tissue_fac"/>
    <property type="match status" value="1"/>
</dbReference>
<evidence type="ECO:0000256" key="15">
    <source>
        <dbReference type="ARBA" id="ARBA00023288"/>
    </source>
</evidence>
<dbReference type="Pfam" id="PF09294">
    <property type="entry name" value="Interfer-bind"/>
    <property type="match status" value="1"/>
</dbReference>
<evidence type="ECO:0000256" key="6">
    <source>
        <dbReference type="ARBA" id="ARBA00022692"/>
    </source>
</evidence>
<dbReference type="InterPro" id="IPR015373">
    <property type="entry name" value="Interferon/interleukin_rcp_dom"/>
</dbReference>
<evidence type="ECO:0000256" key="12">
    <source>
        <dbReference type="ARBA" id="ARBA00023139"/>
    </source>
</evidence>
<dbReference type="RefSeq" id="XP_015268809.1">
    <property type="nucleotide sequence ID" value="XM_015413323.1"/>
</dbReference>
<keyword evidence="13" id="KW-1015">Disulfide bond</keyword>
<evidence type="ECO:0000256" key="13">
    <source>
        <dbReference type="ARBA" id="ARBA00023157"/>
    </source>
</evidence>
<dbReference type="Gene3D" id="2.60.40.10">
    <property type="entry name" value="Immunoglobulins"/>
    <property type="match status" value="2"/>
</dbReference>
<evidence type="ECO:0000256" key="8">
    <source>
        <dbReference type="ARBA" id="ARBA00022729"/>
    </source>
</evidence>
<keyword evidence="21" id="KW-1185">Reference proteome</keyword>
<evidence type="ECO:0000259" key="20">
    <source>
        <dbReference type="Pfam" id="PF09294"/>
    </source>
</evidence>
<sequence>MAAAAAASGSPALLLCALLFQLRPSSGNSSIQTAVNITWSSINFKTILEWEPKPANYVYTVEIAGGLSDWKKTCVYSAQTECDVTYLLENARDIYTAHILSEVPLRDNSDFDDAPYAVSPTFIPYVQTLIGRPAVKHFEQKHDILKVVIEDPLTPYRFQNSSFKSIRDIFTDDLEYTLYYWKDKSTGRKETKTRSNEFKVNVDKGKNYCFYVQATILSRTENRKSEKSFDRCTKIDKDSLDDFEPEGIIAIGAAAVGIFILFIISCVVAYKCKKLKAAAKEKENAPLNA</sequence>
<feature type="transmembrane region" description="Helical" evidence="17">
    <location>
        <begin position="247"/>
        <end position="270"/>
    </location>
</feature>
<dbReference type="InterPro" id="IPR013783">
    <property type="entry name" value="Ig-like_fold"/>
</dbReference>
<evidence type="ECO:0000256" key="17">
    <source>
        <dbReference type="SAM" id="Phobius"/>
    </source>
</evidence>
<keyword evidence="10" id="KW-0094">Blood coagulation</keyword>
<name>A0ABM1K522_GEKJA</name>
<comment type="similarity">
    <text evidence="3">Belongs to the tissue factor family.</text>
</comment>
<protein>
    <recommendedName>
        <fullName evidence="5">Tissue factor</fullName>
    </recommendedName>
    <alternativeName>
        <fullName evidence="16">Coagulation factor III</fullName>
    </alternativeName>
</protein>
<evidence type="ECO:0000256" key="1">
    <source>
        <dbReference type="ARBA" id="ARBA00002201"/>
    </source>
</evidence>
<evidence type="ECO:0000256" key="3">
    <source>
        <dbReference type="ARBA" id="ARBA00009197"/>
    </source>
</evidence>
<organism evidence="21 22">
    <name type="scientific">Gekko japonicus</name>
    <name type="common">Schlegel's Japanese gecko</name>
    <dbReference type="NCBI Taxonomy" id="146911"/>
    <lineage>
        <taxon>Eukaryota</taxon>
        <taxon>Metazoa</taxon>
        <taxon>Chordata</taxon>
        <taxon>Craniata</taxon>
        <taxon>Vertebrata</taxon>
        <taxon>Euteleostomi</taxon>
        <taxon>Lepidosauria</taxon>
        <taxon>Squamata</taxon>
        <taxon>Bifurcata</taxon>
        <taxon>Gekkota</taxon>
        <taxon>Gekkonidae</taxon>
        <taxon>Gekkoninae</taxon>
        <taxon>Gekko</taxon>
    </lineage>
</organism>
<gene>
    <name evidence="22" type="primary">F3</name>
</gene>
<comment type="function">
    <text evidence="1">Initiates blood coagulation by forming a complex with circulating factor VII or VIIa. The [TF:VIIa] complex activates factors IX or X by specific limited proteolysis. TF plays a role in normal hemostasis by initiating the cell-surface assembly and propagation of the coagulation protease cascade.</text>
</comment>
<dbReference type="SUPFAM" id="SSF49265">
    <property type="entry name" value="Fibronectin type III"/>
    <property type="match status" value="2"/>
</dbReference>
<keyword evidence="9 17" id="KW-1133">Transmembrane helix</keyword>
<evidence type="ECO:0000313" key="21">
    <source>
        <dbReference type="Proteomes" id="UP000694871"/>
    </source>
</evidence>
<keyword evidence="14" id="KW-0325">Glycoprotein</keyword>
<dbReference type="PANTHER" id="PTHR20859:SF22">
    <property type="entry name" value="TISSUE FACTOR"/>
    <property type="match status" value="1"/>
</dbReference>
<evidence type="ECO:0000256" key="16">
    <source>
        <dbReference type="ARBA" id="ARBA00031171"/>
    </source>
</evidence>
<keyword evidence="11 17" id="KW-0472">Membrane</keyword>
<dbReference type="InterPro" id="IPR003961">
    <property type="entry name" value="FN3_dom"/>
</dbReference>
<feature type="domain" description="Interferon/interleukin receptor" evidence="20">
    <location>
        <begin position="128"/>
        <end position="235"/>
    </location>
</feature>
<feature type="signal peptide" evidence="18">
    <location>
        <begin position="1"/>
        <end position="27"/>
    </location>
</feature>
<dbReference type="PRINTS" id="PR00346">
    <property type="entry name" value="TISSUEFACTOR"/>
</dbReference>
<dbReference type="InterPro" id="IPR001187">
    <property type="entry name" value="Tissue_factor"/>
</dbReference>
<comment type="subunit">
    <text evidence="4">Interacts with HSPE; the interaction, inhibited by heparin, promotes the generation of activated factor X and activates coagulation in the presence of activated factor VII.</text>
</comment>
<reference evidence="22" key="1">
    <citation type="submission" date="2025-08" db="UniProtKB">
        <authorList>
            <consortium name="RefSeq"/>
        </authorList>
    </citation>
    <scope>IDENTIFICATION</scope>
</reference>
<feature type="chain" id="PRO_5047122365" description="Tissue factor" evidence="18">
    <location>
        <begin position="28"/>
        <end position="289"/>
    </location>
</feature>
<evidence type="ECO:0000259" key="19">
    <source>
        <dbReference type="Pfam" id="PF01108"/>
    </source>
</evidence>
<evidence type="ECO:0000256" key="14">
    <source>
        <dbReference type="ARBA" id="ARBA00023180"/>
    </source>
</evidence>
<comment type="subcellular location">
    <subcellularLocation>
        <location evidence="2">Membrane</location>
        <topology evidence="2">Single-pass type I membrane protein</topology>
    </subcellularLocation>
</comment>
<keyword evidence="8 18" id="KW-0732">Signal</keyword>
<proteinExistence type="inferred from homology"/>
<accession>A0ABM1K522</accession>
<keyword evidence="12" id="KW-0564">Palmitate</keyword>
<evidence type="ECO:0000256" key="9">
    <source>
        <dbReference type="ARBA" id="ARBA00022989"/>
    </source>
</evidence>